<keyword evidence="3" id="KW-1185">Reference proteome</keyword>
<gene>
    <name evidence="2" type="ORF">M2280_000728</name>
</gene>
<feature type="transmembrane region" description="Helical" evidence="1">
    <location>
        <begin position="45"/>
        <end position="67"/>
    </location>
</feature>
<comment type="caution">
    <text evidence="2">The sequence shown here is derived from an EMBL/GenBank/DDBJ whole genome shotgun (WGS) entry which is preliminary data.</text>
</comment>
<evidence type="ECO:0000313" key="3">
    <source>
        <dbReference type="Proteomes" id="UP001160334"/>
    </source>
</evidence>
<keyword evidence="1" id="KW-0472">Membrane</keyword>
<dbReference type="Pfam" id="PF07098">
    <property type="entry name" value="DUF1360"/>
    <property type="match status" value="1"/>
</dbReference>
<evidence type="ECO:0000313" key="2">
    <source>
        <dbReference type="EMBL" id="MDH6279519.1"/>
    </source>
</evidence>
<protein>
    <submittedName>
        <fullName evidence="2">Metal-binding membrane protein</fullName>
    </submittedName>
</protein>
<keyword evidence="1" id="KW-1133">Transmembrane helix</keyword>
<keyword evidence="1" id="KW-0812">Transmembrane</keyword>
<evidence type="ECO:0000256" key="1">
    <source>
        <dbReference type="SAM" id="Phobius"/>
    </source>
</evidence>
<proteinExistence type="predicted"/>
<organism evidence="2 3">
    <name type="scientific">Prescottella agglutinans</name>
    <dbReference type="NCBI Taxonomy" id="1644129"/>
    <lineage>
        <taxon>Bacteria</taxon>
        <taxon>Bacillati</taxon>
        <taxon>Actinomycetota</taxon>
        <taxon>Actinomycetes</taxon>
        <taxon>Mycobacteriales</taxon>
        <taxon>Nocardiaceae</taxon>
        <taxon>Prescottella</taxon>
    </lineage>
</organism>
<sequence length="101" mass="11123">MTIAIFLLALGATARITRLITRDFITRQLRVCAIRRFGPDHDIPYLLTCPWCLSIWVAGGVMTIAWFYGEHPGFIIPAAALTASYLIGIAASILDTAEELD</sequence>
<feature type="transmembrane region" description="Helical" evidence="1">
    <location>
        <begin position="74"/>
        <end position="94"/>
    </location>
</feature>
<dbReference type="RefSeq" id="WP_280758920.1">
    <property type="nucleotide sequence ID" value="NZ_JARXVC010000002.1"/>
</dbReference>
<accession>A0ABT6M7W5</accession>
<name>A0ABT6M7W5_9NOCA</name>
<dbReference type="InterPro" id="IPR010773">
    <property type="entry name" value="Mycophage_PG1_Gp7"/>
</dbReference>
<dbReference type="Proteomes" id="UP001160334">
    <property type="component" value="Unassembled WGS sequence"/>
</dbReference>
<dbReference type="EMBL" id="JARXVC010000002">
    <property type="protein sequence ID" value="MDH6279519.1"/>
    <property type="molecule type" value="Genomic_DNA"/>
</dbReference>
<reference evidence="2 3" key="1">
    <citation type="submission" date="2023-04" db="EMBL/GenBank/DDBJ databases">
        <title>Forest soil microbial communities from Buena Vista Peninsula, Colon Province, Panama.</title>
        <authorList>
            <person name="Bouskill N."/>
        </authorList>
    </citation>
    <scope>NUCLEOTIDE SEQUENCE [LARGE SCALE GENOMIC DNA]</scope>
    <source>
        <strain evidence="2 3">CFH S0262</strain>
    </source>
</reference>